<gene>
    <name evidence="1" type="ORF">MUCCIDRAFT_71996</name>
</gene>
<dbReference type="Proteomes" id="UP000077051">
    <property type="component" value="Unassembled WGS sequence"/>
</dbReference>
<reference evidence="1 2" key="1">
    <citation type="submission" date="2015-06" db="EMBL/GenBank/DDBJ databases">
        <title>Expansion of signal transduction pathways in fungi by whole-genome duplication.</title>
        <authorList>
            <consortium name="DOE Joint Genome Institute"/>
            <person name="Corrochano L.M."/>
            <person name="Kuo A."/>
            <person name="Marcet-Houben M."/>
            <person name="Polaino S."/>
            <person name="Salamov A."/>
            <person name="Villalobos J.M."/>
            <person name="Alvarez M.I."/>
            <person name="Avalos J."/>
            <person name="Benito E.P."/>
            <person name="Benoit I."/>
            <person name="Burger G."/>
            <person name="Camino L.P."/>
            <person name="Canovas D."/>
            <person name="Cerda-Olmedo E."/>
            <person name="Cheng J.-F."/>
            <person name="Dominguez A."/>
            <person name="Elias M."/>
            <person name="Eslava A.P."/>
            <person name="Glaser F."/>
            <person name="Grimwood J."/>
            <person name="Gutierrez G."/>
            <person name="Heitman J."/>
            <person name="Henrissat B."/>
            <person name="Iturriaga E.A."/>
            <person name="Lang B.F."/>
            <person name="Lavin J.L."/>
            <person name="Lee S."/>
            <person name="Li W."/>
            <person name="Lindquist E."/>
            <person name="Lopez-Garcia S."/>
            <person name="Luque E.M."/>
            <person name="Marcos A.T."/>
            <person name="Martin J."/>
            <person name="Mccluskey K."/>
            <person name="Medina H.R."/>
            <person name="Miralles-Duran A."/>
            <person name="Miyazaki A."/>
            <person name="Munoz-Torres E."/>
            <person name="Oguiza J.A."/>
            <person name="Ohm R."/>
            <person name="Olmedo M."/>
            <person name="Orejas M."/>
            <person name="Ortiz-Castellanos L."/>
            <person name="Pisabarro A.G."/>
            <person name="Rodriguez-Romero J."/>
            <person name="Ruiz-Herrera J."/>
            <person name="Ruiz-Vazquez R."/>
            <person name="Sanz C."/>
            <person name="Schackwitz W."/>
            <person name="Schmutz J."/>
            <person name="Shahriari M."/>
            <person name="Shelest E."/>
            <person name="Silva-Franco F."/>
            <person name="Soanes D."/>
            <person name="Syed K."/>
            <person name="Tagua V.G."/>
            <person name="Talbot N.J."/>
            <person name="Thon M."/>
            <person name="De Vries R.P."/>
            <person name="Wiebenga A."/>
            <person name="Yadav J.S."/>
            <person name="Braun E.L."/>
            <person name="Baker S."/>
            <person name="Garre V."/>
            <person name="Horwitz B."/>
            <person name="Torres-Martinez S."/>
            <person name="Idnurm A."/>
            <person name="Herrera-Estrella A."/>
            <person name="Gabaldon T."/>
            <person name="Grigoriev I.V."/>
        </authorList>
    </citation>
    <scope>NUCLEOTIDE SEQUENCE [LARGE SCALE GENOMIC DNA]</scope>
    <source>
        <strain evidence="1 2">CBS 277.49</strain>
    </source>
</reference>
<name>A0A162TVD3_MUCCL</name>
<dbReference type="EMBL" id="AMYB01000001">
    <property type="protein sequence ID" value="OAD07452.1"/>
    <property type="molecule type" value="Genomic_DNA"/>
</dbReference>
<organism evidence="1 2">
    <name type="scientific">Mucor lusitanicus CBS 277.49</name>
    <dbReference type="NCBI Taxonomy" id="747725"/>
    <lineage>
        <taxon>Eukaryota</taxon>
        <taxon>Fungi</taxon>
        <taxon>Fungi incertae sedis</taxon>
        <taxon>Mucoromycota</taxon>
        <taxon>Mucoromycotina</taxon>
        <taxon>Mucoromycetes</taxon>
        <taxon>Mucorales</taxon>
        <taxon>Mucorineae</taxon>
        <taxon>Mucoraceae</taxon>
        <taxon>Mucor</taxon>
    </lineage>
</organism>
<dbReference type="AlphaFoldDB" id="A0A162TVD3"/>
<keyword evidence="2" id="KW-1185">Reference proteome</keyword>
<proteinExistence type="predicted"/>
<protein>
    <submittedName>
        <fullName evidence="1">Uncharacterized protein</fullName>
    </submittedName>
</protein>
<sequence length="91" mass="10057">MLKIHTTAVAFTAIDKPHNHGVIVYHLLPSHYCALFCLPTFADLIVFAATTDAPPIKIINILRAFVSSHRCSCSILGYILLVSYLLCVRDS</sequence>
<comment type="caution">
    <text evidence="1">The sequence shown here is derived from an EMBL/GenBank/DDBJ whole genome shotgun (WGS) entry which is preliminary data.</text>
</comment>
<evidence type="ECO:0000313" key="2">
    <source>
        <dbReference type="Proteomes" id="UP000077051"/>
    </source>
</evidence>
<accession>A0A162TVD3</accession>
<evidence type="ECO:0000313" key="1">
    <source>
        <dbReference type="EMBL" id="OAD07452.1"/>
    </source>
</evidence>
<dbReference type="VEuPathDB" id="FungiDB:MUCCIDRAFT_71996"/>